<accession>A0A8X7WJR1</accession>
<keyword evidence="1" id="KW-0812">Transmembrane</keyword>
<proteinExistence type="predicted"/>
<reference evidence="2 3" key="1">
    <citation type="submission" date="2020-02" db="EMBL/GenBank/DDBJ databases">
        <authorList>
            <person name="Ma Q."/>
            <person name="Huang Y."/>
            <person name="Song X."/>
            <person name="Pei D."/>
        </authorList>
    </citation>
    <scope>NUCLEOTIDE SEQUENCE [LARGE SCALE GENOMIC DNA]</scope>
    <source>
        <strain evidence="2">Sxm20200214</strain>
        <tissue evidence="2">Leaf</tissue>
    </source>
</reference>
<dbReference type="AlphaFoldDB" id="A0A8X7WJR1"/>
<sequence>MANKKCELCDGLAAASPRRSIVTTTARPVGFHRAANPASSSSVIHHCFSSESVETIVKKKVEDVMPLQLDTRRRSLKLNLRGGGCLTLTFLKVPSEQGAARIGKVILESAILTTVVVLFITVYTFWAAKRGYDFNFLGPFLFGSLMVLIVFAMIQVTPLIPNSTP</sequence>
<gene>
    <name evidence="2" type="ORF">Bca52824_001225</name>
</gene>
<keyword evidence="1" id="KW-1133">Transmembrane helix</keyword>
<keyword evidence="3" id="KW-1185">Reference proteome</keyword>
<keyword evidence="1" id="KW-0472">Membrane</keyword>
<feature type="transmembrane region" description="Helical" evidence="1">
    <location>
        <begin position="140"/>
        <end position="160"/>
    </location>
</feature>
<feature type="transmembrane region" description="Helical" evidence="1">
    <location>
        <begin position="105"/>
        <end position="128"/>
    </location>
</feature>
<evidence type="ECO:0000256" key="1">
    <source>
        <dbReference type="SAM" id="Phobius"/>
    </source>
</evidence>
<comment type="caution">
    <text evidence="2">The sequence shown here is derived from an EMBL/GenBank/DDBJ whole genome shotgun (WGS) entry which is preliminary data.</text>
</comment>
<dbReference type="OrthoDB" id="1813301at2759"/>
<name>A0A8X7WJR1_BRACI</name>
<dbReference type="EMBL" id="JAAMPC010000001">
    <property type="protein sequence ID" value="KAG2330045.1"/>
    <property type="molecule type" value="Genomic_DNA"/>
</dbReference>
<protein>
    <submittedName>
        <fullName evidence="2">Uncharacterized protein</fullName>
    </submittedName>
</protein>
<dbReference type="Proteomes" id="UP000886595">
    <property type="component" value="Unassembled WGS sequence"/>
</dbReference>
<organism evidence="2 3">
    <name type="scientific">Brassica carinata</name>
    <name type="common">Ethiopian mustard</name>
    <name type="synonym">Abyssinian cabbage</name>
    <dbReference type="NCBI Taxonomy" id="52824"/>
    <lineage>
        <taxon>Eukaryota</taxon>
        <taxon>Viridiplantae</taxon>
        <taxon>Streptophyta</taxon>
        <taxon>Embryophyta</taxon>
        <taxon>Tracheophyta</taxon>
        <taxon>Spermatophyta</taxon>
        <taxon>Magnoliopsida</taxon>
        <taxon>eudicotyledons</taxon>
        <taxon>Gunneridae</taxon>
        <taxon>Pentapetalae</taxon>
        <taxon>rosids</taxon>
        <taxon>malvids</taxon>
        <taxon>Brassicales</taxon>
        <taxon>Brassicaceae</taxon>
        <taxon>Brassiceae</taxon>
        <taxon>Brassica</taxon>
    </lineage>
</organism>
<evidence type="ECO:0000313" key="3">
    <source>
        <dbReference type="Proteomes" id="UP000886595"/>
    </source>
</evidence>
<evidence type="ECO:0000313" key="2">
    <source>
        <dbReference type="EMBL" id="KAG2330045.1"/>
    </source>
</evidence>